<proteinExistence type="predicted"/>
<comment type="caution">
    <text evidence="1">The sequence shown here is derived from an EMBL/GenBank/DDBJ whole genome shotgun (WGS) entry which is preliminary data.</text>
</comment>
<evidence type="ECO:0000313" key="2">
    <source>
        <dbReference type="Proteomes" id="UP001501057"/>
    </source>
</evidence>
<evidence type="ECO:0008006" key="3">
    <source>
        <dbReference type="Google" id="ProtNLM"/>
    </source>
</evidence>
<accession>A0ABP4VT67</accession>
<gene>
    <name evidence="1" type="ORF">GCM10009710_13410</name>
</gene>
<evidence type="ECO:0000313" key="1">
    <source>
        <dbReference type="EMBL" id="GAA1734052.1"/>
    </source>
</evidence>
<dbReference type="EMBL" id="BAAAME010000002">
    <property type="protein sequence ID" value="GAA1734052.1"/>
    <property type="molecule type" value="Genomic_DNA"/>
</dbReference>
<dbReference type="Gene3D" id="3.10.450.50">
    <property type="match status" value="1"/>
</dbReference>
<dbReference type="RefSeq" id="WP_344199054.1">
    <property type="nucleotide sequence ID" value="NZ_BAAAME010000002.1"/>
</dbReference>
<name>A0ABP4VT67_9ACTN</name>
<keyword evidence="2" id="KW-1185">Reference proteome</keyword>
<sequence length="122" mass="13084">MNTEQNQATPVALDALPAAVRTFVTAHLAHDYDAEMASFAEDATVTDEGHTHTGLGEIRAMLTRAAGEYTYTTEVTGAYRLDDARVDVVHHLEGDFPGGVVDLHYRFTVGAGGLIADLVIEP</sequence>
<dbReference type="SUPFAM" id="SSF54427">
    <property type="entry name" value="NTF2-like"/>
    <property type="match status" value="1"/>
</dbReference>
<organism evidence="1 2">
    <name type="scientific">Aeromicrobium alkaliterrae</name>
    <dbReference type="NCBI Taxonomy" id="302168"/>
    <lineage>
        <taxon>Bacteria</taxon>
        <taxon>Bacillati</taxon>
        <taxon>Actinomycetota</taxon>
        <taxon>Actinomycetes</taxon>
        <taxon>Propionibacteriales</taxon>
        <taxon>Nocardioidaceae</taxon>
        <taxon>Aeromicrobium</taxon>
    </lineage>
</organism>
<dbReference type="Proteomes" id="UP001501057">
    <property type="component" value="Unassembled WGS sequence"/>
</dbReference>
<protein>
    <recommendedName>
        <fullName evidence="3">DUF4440 domain-containing protein</fullName>
    </recommendedName>
</protein>
<dbReference type="InterPro" id="IPR032710">
    <property type="entry name" value="NTF2-like_dom_sf"/>
</dbReference>
<reference evidence="2" key="1">
    <citation type="journal article" date="2019" name="Int. J. Syst. Evol. Microbiol.">
        <title>The Global Catalogue of Microorganisms (GCM) 10K type strain sequencing project: providing services to taxonomists for standard genome sequencing and annotation.</title>
        <authorList>
            <consortium name="The Broad Institute Genomics Platform"/>
            <consortium name="The Broad Institute Genome Sequencing Center for Infectious Disease"/>
            <person name="Wu L."/>
            <person name="Ma J."/>
        </authorList>
    </citation>
    <scope>NUCLEOTIDE SEQUENCE [LARGE SCALE GENOMIC DNA]</scope>
    <source>
        <strain evidence="2">JCM 13518</strain>
    </source>
</reference>